<accession>A0ABQ4PQM2</accession>
<dbReference type="EMBL" id="BPEY01000119">
    <property type="protein sequence ID" value="GIU51512.1"/>
    <property type="molecule type" value="Genomic_DNA"/>
</dbReference>
<dbReference type="Proteomes" id="UP000887104">
    <property type="component" value="Unassembled WGS sequence"/>
</dbReference>
<evidence type="ECO:0000313" key="3">
    <source>
        <dbReference type="EMBL" id="GIU51512.1"/>
    </source>
</evidence>
<evidence type="ECO:0000256" key="1">
    <source>
        <dbReference type="ARBA" id="ARBA00007100"/>
    </source>
</evidence>
<dbReference type="InterPro" id="IPR032698">
    <property type="entry name" value="SirB1_N"/>
</dbReference>
<reference evidence="3" key="1">
    <citation type="submission" date="2021-05" db="EMBL/GenBank/DDBJ databases">
        <title>Molecular characterization for Shewanella algae harboring chromosomal blaOXA-55-like strains isolated from clinical and environment sample.</title>
        <authorList>
            <person name="Ohama Y."/>
            <person name="Aoki K."/>
            <person name="Harada S."/>
            <person name="Moriya K."/>
            <person name="Ishii Y."/>
            <person name="Tateda K."/>
        </authorList>
    </citation>
    <scope>NUCLEOTIDE SEQUENCE</scope>
    <source>
        <strain evidence="3">JCM 11563</strain>
    </source>
</reference>
<gene>
    <name evidence="3" type="ORF">TUM4438_41400</name>
</gene>
<comment type="caution">
    <text evidence="3">The sequence shown here is derived from an EMBL/GenBank/DDBJ whole genome shotgun (WGS) entry which is preliminary data.</text>
</comment>
<feature type="domain" description="Protein SirB1 N-terminal" evidence="2">
    <location>
        <begin position="72"/>
        <end position="223"/>
    </location>
</feature>
<proteinExistence type="inferred from homology"/>
<comment type="similarity">
    <text evidence="1">Belongs to the UPF0162 family.</text>
</comment>
<dbReference type="Pfam" id="PF13369">
    <property type="entry name" value="Transglut_core2"/>
    <property type="match status" value="1"/>
</dbReference>
<sequence length="343" mass="39026">MLQYLEYHFKSLCFVTALLIFPVCTMAVQHDGNETITVVEAIFAKPSSEIDLARAKLTIDKLVDPSVDVDATLAEIDNMVNEIRHGLSSDLTGIDTLLSLSAFLYESGYWNRNQPLQYDFNDPLGQSINSKLLSNYLDTKKGNCISMPILYVIIAEKLGLDVTLSTAPLHVFVKFRDPLTGKYLSLEATDRGQLVNHEFYKSKSTIKPEAINNGLYLQPLSKKESVGVIAVLLSEYYAEHKQWQNSIDVAKVVLKHYPNYAYAMIKIGNGYSRLLSEKVAEVKAKKSYTIKEKEYMDHLYQQNVYWFNKAEKLGWQMPSQHENETYLNSIKQRRSQLIKASKG</sequence>
<protein>
    <recommendedName>
        <fullName evidence="2">Protein SirB1 N-terminal domain-containing protein</fullName>
    </recommendedName>
</protein>
<organism evidence="3 4">
    <name type="scientific">Shewanella sairae</name>
    <dbReference type="NCBI Taxonomy" id="190310"/>
    <lineage>
        <taxon>Bacteria</taxon>
        <taxon>Pseudomonadati</taxon>
        <taxon>Pseudomonadota</taxon>
        <taxon>Gammaproteobacteria</taxon>
        <taxon>Alteromonadales</taxon>
        <taxon>Shewanellaceae</taxon>
        <taxon>Shewanella</taxon>
    </lineage>
</organism>
<evidence type="ECO:0000259" key="2">
    <source>
        <dbReference type="Pfam" id="PF13369"/>
    </source>
</evidence>
<evidence type="ECO:0000313" key="4">
    <source>
        <dbReference type="Proteomes" id="UP000887104"/>
    </source>
</evidence>
<name>A0ABQ4PQM2_9GAMM</name>
<keyword evidence="4" id="KW-1185">Reference proteome</keyword>